<evidence type="ECO:0000256" key="2">
    <source>
        <dbReference type="ARBA" id="ARBA00005069"/>
    </source>
</evidence>
<gene>
    <name evidence="6" type="primary">phnN</name>
    <name evidence="8" type="ORF">IQ26_04181</name>
</gene>
<sequence>MIVGVGITGRMVLIVGPSGSGKDTLLDYARERLRLHPGFRFVRRIITRPASPGEDHESVSEHEFQRLVSHNAFSLNWTAHGLSYGLPAAVDQWLADGTVVIANGSREVLPQARLRFPRLQIVNITAPSELLQRRLAERGRETGKSIRDRLARSETIEVVGSDVHNIDNSGPPAVAGEEFLRLLTFGADGGGAHLENS</sequence>
<dbReference type="PANTHER" id="PTHR23117:SF8">
    <property type="entry name" value="RIBOSE 1,5-BISPHOSPHATE PHOSPHOKINASE PHNN"/>
    <property type="match status" value="1"/>
</dbReference>
<comment type="caution">
    <text evidence="8">The sequence shown here is derived from an EMBL/GenBank/DDBJ whole genome shotgun (WGS) entry which is preliminary data.</text>
</comment>
<protein>
    <recommendedName>
        <fullName evidence="6">Ribose 1,5-bisphosphate phosphokinase PhnN</fullName>
        <ecNumber evidence="6">2.7.4.23</ecNumber>
    </recommendedName>
    <alternativeName>
        <fullName evidence="6">Ribose 1,5-bisphosphokinase</fullName>
    </alternativeName>
</protein>
<dbReference type="EMBL" id="VLKT01000026">
    <property type="protein sequence ID" value="TWI33180.1"/>
    <property type="molecule type" value="Genomic_DNA"/>
</dbReference>
<proteinExistence type="inferred from homology"/>
<evidence type="ECO:0000256" key="6">
    <source>
        <dbReference type="HAMAP-Rule" id="MF_00836"/>
    </source>
</evidence>
<dbReference type="InterPro" id="IPR012699">
    <property type="entry name" value="PhnN"/>
</dbReference>
<dbReference type="GO" id="GO:0005829">
    <property type="term" value="C:cytosol"/>
    <property type="evidence" value="ECO:0007669"/>
    <property type="project" value="TreeGrafter"/>
</dbReference>
<feature type="binding site" evidence="6">
    <location>
        <begin position="16"/>
        <end position="23"/>
    </location>
    <ligand>
        <name>ATP</name>
        <dbReference type="ChEBI" id="CHEBI:30616"/>
    </ligand>
</feature>
<dbReference type="GO" id="GO:0006015">
    <property type="term" value="P:5-phosphoribose 1-diphosphate biosynthetic process"/>
    <property type="evidence" value="ECO:0007669"/>
    <property type="project" value="UniProtKB-UniRule"/>
</dbReference>
<comment type="pathway">
    <text evidence="2 6">Metabolic intermediate biosynthesis; 5-phospho-alpha-D-ribose 1-diphosphate biosynthesis; 5-phospho-alpha-D-ribose 1-diphosphate from D-ribose 5-phosphate (route II): step 3/3.</text>
</comment>
<dbReference type="GO" id="GO:0033863">
    <property type="term" value="F:ribose 1,5-bisphosphate phosphokinase activity"/>
    <property type="evidence" value="ECO:0007669"/>
    <property type="project" value="UniProtKB-UniRule"/>
</dbReference>
<accession>A0A562NM84</accession>
<dbReference type="UniPathway" id="UPA00087">
    <property type="reaction ID" value="UER00175"/>
</dbReference>
<dbReference type="GO" id="GO:0019634">
    <property type="term" value="P:organic phosphonate metabolic process"/>
    <property type="evidence" value="ECO:0007669"/>
    <property type="project" value="UniProtKB-UniRule"/>
</dbReference>
<evidence type="ECO:0000313" key="9">
    <source>
        <dbReference type="Proteomes" id="UP000317122"/>
    </source>
</evidence>
<dbReference type="AlphaFoldDB" id="A0A562NM84"/>
<dbReference type="HAMAP" id="MF_00836">
    <property type="entry name" value="PhnN"/>
    <property type="match status" value="1"/>
</dbReference>
<evidence type="ECO:0000259" key="7">
    <source>
        <dbReference type="SMART" id="SM00072"/>
    </source>
</evidence>
<feature type="domain" description="Guanylate kinase/L-type calcium channel beta subunit" evidence="7">
    <location>
        <begin position="8"/>
        <end position="184"/>
    </location>
</feature>
<reference evidence="8 9" key="1">
    <citation type="journal article" date="2015" name="Stand. Genomic Sci.">
        <title>Genomic Encyclopedia of Bacterial and Archaeal Type Strains, Phase III: the genomes of soil and plant-associated and newly described type strains.</title>
        <authorList>
            <person name="Whitman W.B."/>
            <person name="Woyke T."/>
            <person name="Klenk H.P."/>
            <person name="Zhou Y."/>
            <person name="Lilburn T.G."/>
            <person name="Beck B.J."/>
            <person name="De Vos P."/>
            <person name="Vandamme P."/>
            <person name="Eisen J.A."/>
            <person name="Garrity G."/>
            <person name="Hugenholtz P."/>
            <person name="Kyrpides N.C."/>
        </authorList>
    </citation>
    <scope>NUCLEOTIDE SEQUENCE [LARGE SCALE GENOMIC DNA]</scope>
    <source>
        <strain evidence="8 9">CGMCC 1.2546</strain>
    </source>
</reference>
<keyword evidence="8" id="KW-0418">Kinase</keyword>
<comment type="catalytic activity">
    <reaction evidence="1 6">
        <text>alpha-D-ribose 1,5-bisphosphate + ATP = 5-phospho-alpha-D-ribose 1-diphosphate + ADP</text>
        <dbReference type="Rhea" id="RHEA:20109"/>
        <dbReference type="ChEBI" id="CHEBI:30616"/>
        <dbReference type="ChEBI" id="CHEBI:58017"/>
        <dbReference type="ChEBI" id="CHEBI:68688"/>
        <dbReference type="ChEBI" id="CHEBI:456216"/>
        <dbReference type="EC" id="2.7.4.23"/>
    </reaction>
</comment>
<dbReference type="EC" id="2.7.4.23" evidence="6"/>
<dbReference type="InterPro" id="IPR027417">
    <property type="entry name" value="P-loop_NTPase"/>
</dbReference>
<dbReference type="InterPro" id="IPR008145">
    <property type="entry name" value="GK/Ca_channel_bsu"/>
</dbReference>
<keyword evidence="4 6" id="KW-0547">Nucleotide-binding</keyword>
<dbReference type="NCBIfam" id="TIGR02322">
    <property type="entry name" value="phosphon_PhnN"/>
    <property type="match status" value="1"/>
</dbReference>
<dbReference type="GO" id="GO:0005524">
    <property type="term" value="F:ATP binding"/>
    <property type="evidence" value="ECO:0007669"/>
    <property type="project" value="UniProtKB-KW"/>
</dbReference>
<dbReference type="RefSeq" id="WP_145720239.1">
    <property type="nucleotide sequence ID" value="NZ_VLKT01000026.1"/>
</dbReference>
<dbReference type="Pfam" id="PF13238">
    <property type="entry name" value="AAA_18"/>
    <property type="match status" value="1"/>
</dbReference>
<dbReference type="Proteomes" id="UP000317122">
    <property type="component" value="Unassembled WGS sequence"/>
</dbReference>
<dbReference type="SUPFAM" id="SSF52540">
    <property type="entry name" value="P-loop containing nucleoside triphosphate hydrolases"/>
    <property type="match status" value="1"/>
</dbReference>
<keyword evidence="3 6" id="KW-0808">Transferase</keyword>
<comment type="similarity">
    <text evidence="6">Belongs to the ribose 1,5-bisphosphokinase family.</text>
</comment>
<name>A0A562NM84_9HYPH</name>
<keyword evidence="9" id="KW-1185">Reference proteome</keyword>
<dbReference type="Gene3D" id="3.40.50.300">
    <property type="entry name" value="P-loop containing nucleotide triphosphate hydrolases"/>
    <property type="match status" value="1"/>
</dbReference>
<evidence type="ECO:0000313" key="8">
    <source>
        <dbReference type="EMBL" id="TWI33180.1"/>
    </source>
</evidence>
<dbReference type="SMART" id="SM00072">
    <property type="entry name" value="GuKc"/>
    <property type="match status" value="1"/>
</dbReference>
<organism evidence="8 9">
    <name type="scientific">Mesorhizobium tianshanense</name>
    <dbReference type="NCBI Taxonomy" id="39844"/>
    <lineage>
        <taxon>Bacteria</taxon>
        <taxon>Pseudomonadati</taxon>
        <taxon>Pseudomonadota</taxon>
        <taxon>Alphaproteobacteria</taxon>
        <taxon>Hyphomicrobiales</taxon>
        <taxon>Phyllobacteriaceae</taxon>
        <taxon>Mesorhizobium</taxon>
    </lineage>
</organism>
<dbReference type="OrthoDB" id="341217at2"/>
<evidence type="ECO:0000256" key="3">
    <source>
        <dbReference type="ARBA" id="ARBA00022679"/>
    </source>
</evidence>
<keyword evidence="5 6" id="KW-0067">ATP-binding</keyword>
<comment type="function">
    <text evidence="6">Catalyzes the phosphorylation of ribose 1,5-bisphosphate to 5-phospho-D-ribosyl alpha-1-diphosphate (PRPP).</text>
</comment>
<evidence type="ECO:0000256" key="5">
    <source>
        <dbReference type="ARBA" id="ARBA00022840"/>
    </source>
</evidence>
<evidence type="ECO:0000256" key="1">
    <source>
        <dbReference type="ARBA" id="ARBA00000373"/>
    </source>
</evidence>
<dbReference type="PANTHER" id="PTHR23117">
    <property type="entry name" value="GUANYLATE KINASE-RELATED"/>
    <property type="match status" value="1"/>
</dbReference>
<evidence type="ECO:0000256" key="4">
    <source>
        <dbReference type="ARBA" id="ARBA00022741"/>
    </source>
</evidence>